<dbReference type="Pfam" id="PF06580">
    <property type="entry name" value="His_kinase"/>
    <property type="match status" value="1"/>
</dbReference>
<keyword evidence="5 10" id="KW-0418">Kinase</keyword>
<evidence type="ECO:0000256" key="4">
    <source>
        <dbReference type="ARBA" id="ARBA00022679"/>
    </source>
</evidence>
<dbReference type="InterPro" id="IPR010559">
    <property type="entry name" value="Sig_transdc_His_kin_internal"/>
</dbReference>
<dbReference type="InterPro" id="IPR003660">
    <property type="entry name" value="HAMP_dom"/>
</dbReference>
<dbReference type="PANTHER" id="PTHR34220:SF7">
    <property type="entry name" value="SENSOR HISTIDINE KINASE YPDA"/>
    <property type="match status" value="1"/>
</dbReference>
<feature type="domain" description="HAMP" evidence="9">
    <location>
        <begin position="310"/>
        <end position="363"/>
    </location>
</feature>
<dbReference type="RefSeq" id="WP_249861250.1">
    <property type="nucleotide sequence ID" value="NZ_CP027059.1"/>
</dbReference>
<dbReference type="SUPFAM" id="SSF55874">
    <property type="entry name" value="ATPase domain of HSP90 chaperone/DNA topoisomerase II/histidine kinase"/>
    <property type="match status" value="1"/>
</dbReference>
<keyword evidence="8" id="KW-0812">Transmembrane</keyword>
<dbReference type="Pfam" id="PF02518">
    <property type="entry name" value="HATPase_c"/>
    <property type="match status" value="1"/>
</dbReference>
<comment type="subcellular location">
    <subcellularLocation>
        <location evidence="1">Cell membrane</location>
        <topology evidence="1">Multi-pass membrane protein</topology>
    </subcellularLocation>
</comment>
<dbReference type="EC" id="2.7.13.3" evidence="10"/>
<keyword evidence="8" id="KW-1133">Transmembrane helix</keyword>
<dbReference type="InterPro" id="IPR003594">
    <property type="entry name" value="HATPase_dom"/>
</dbReference>
<evidence type="ECO:0000313" key="11">
    <source>
        <dbReference type="Proteomes" id="UP001057134"/>
    </source>
</evidence>
<evidence type="ECO:0000256" key="2">
    <source>
        <dbReference type="ARBA" id="ARBA00022475"/>
    </source>
</evidence>
<accession>A0ABY4RTY3</accession>
<dbReference type="Gene3D" id="3.30.565.10">
    <property type="entry name" value="Histidine kinase-like ATPase, C-terminal domain"/>
    <property type="match status" value="1"/>
</dbReference>
<reference evidence="10" key="2">
    <citation type="journal article" date="2021" name="J Anim Sci Technol">
        <title>Complete genome sequence of Paenibacillus konkukensis sp. nov. SK3146 as a potential probiotic strain.</title>
        <authorList>
            <person name="Jung H.I."/>
            <person name="Park S."/>
            <person name="Niu K.M."/>
            <person name="Lee S.W."/>
            <person name="Kothari D."/>
            <person name="Yi K.J."/>
            <person name="Kim S.K."/>
        </authorList>
    </citation>
    <scope>NUCLEOTIDE SEQUENCE</scope>
    <source>
        <strain evidence="10">SK3146</strain>
    </source>
</reference>
<sequence>MKRGERWIKRLSLNSIRTKLVLGVLLIIVPLNALMLGLSFYSIKVVHNQVADSNNNMLSLYMEQFDEKLRRVDEYLLGLMQYESNLSILQSPASEWNHYSAIHNLSNNVTANIVSYDFLAGIFVYSAPGDDYIYAFNRQTQIGESDYIRSYVRDAVRSDRTPREWFERGWFIVHPPSGASYFVRLMRSENGYVGAWMNIANVQLPLPLVNIGDQGAALFVDEQGAPLTNASFVGERQVQVDVGLTDYYMTGQKERFLALGKHSTKGAFSLFVFLPEDKILEKLPDLQKVVVTITVSSFAILPVSLLLLRKSMLIPIRRLLRAIKQIMEGNLDVRIAAFRTSEEFRIVNDSFNHMISQIQELRIRVYEEKLDKQKAELQHLQLQLNPHTFINSLNMLHMLARTGEYRTLEDISLCLIHYYRYNFRSNLTLVTLKEELQHVRNYIRIQEQRFPDNIRMSVQVPDFLLREPVPPLIIQTFVENTVKHAVTLDEPIDITVHAEVAVCGEQPYLLLRVQDTGMGFPDQVLSDLAGGNRIYNEEGERIGIWNVKRRLHIIYENKADIRFANGEPHGAKVELRLPIYHEPEKRKLHESAYC</sequence>
<keyword evidence="11" id="KW-1185">Reference proteome</keyword>
<evidence type="ECO:0000256" key="3">
    <source>
        <dbReference type="ARBA" id="ARBA00022553"/>
    </source>
</evidence>
<feature type="coiled-coil region" evidence="7">
    <location>
        <begin position="356"/>
        <end position="383"/>
    </location>
</feature>
<keyword evidence="2" id="KW-1003">Cell membrane</keyword>
<evidence type="ECO:0000256" key="8">
    <source>
        <dbReference type="SAM" id="Phobius"/>
    </source>
</evidence>
<dbReference type="SMART" id="SM00304">
    <property type="entry name" value="HAMP"/>
    <property type="match status" value="1"/>
</dbReference>
<evidence type="ECO:0000256" key="7">
    <source>
        <dbReference type="SAM" id="Coils"/>
    </source>
</evidence>
<dbReference type="InterPro" id="IPR050640">
    <property type="entry name" value="Bact_2-comp_sensor_kinase"/>
</dbReference>
<reference evidence="10" key="1">
    <citation type="submission" date="2018-02" db="EMBL/GenBank/DDBJ databases">
        <authorList>
            <person name="Kim S.-K."/>
            <person name="Jung H.-I."/>
            <person name="Lee S.-W."/>
        </authorList>
    </citation>
    <scope>NUCLEOTIDE SEQUENCE</scope>
    <source>
        <strain evidence="10">SK3146</strain>
    </source>
</reference>
<feature type="transmembrane region" description="Helical" evidence="8">
    <location>
        <begin position="20"/>
        <end position="43"/>
    </location>
</feature>
<keyword evidence="3" id="KW-0597">Phosphoprotein</keyword>
<evidence type="ECO:0000313" key="10">
    <source>
        <dbReference type="EMBL" id="UQZ85638.1"/>
    </source>
</evidence>
<dbReference type="InterPro" id="IPR036890">
    <property type="entry name" value="HATPase_C_sf"/>
</dbReference>
<protein>
    <submittedName>
        <fullName evidence="10">Sensor histidine kinase YehU</fullName>
        <ecNumber evidence="10">2.7.13.3</ecNumber>
    </submittedName>
</protein>
<keyword evidence="4 10" id="KW-0808">Transferase</keyword>
<evidence type="ECO:0000256" key="5">
    <source>
        <dbReference type="ARBA" id="ARBA00022777"/>
    </source>
</evidence>
<dbReference type="PANTHER" id="PTHR34220">
    <property type="entry name" value="SENSOR HISTIDINE KINASE YPDA"/>
    <property type="match status" value="1"/>
</dbReference>
<dbReference type="CDD" id="cd06225">
    <property type="entry name" value="HAMP"/>
    <property type="match status" value="1"/>
</dbReference>
<evidence type="ECO:0000256" key="1">
    <source>
        <dbReference type="ARBA" id="ARBA00004651"/>
    </source>
</evidence>
<dbReference type="Pfam" id="PF00672">
    <property type="entry name" value="HAMP"/>
    <property type="match status" value="1"/>
</dbReference>
<proteinExistence type="predicted"/>
<organism evidence="10 11">
    <name type="scientific">Paenibacillus konkukensis</name>
    <dbReference type="NCBI Taxonomy" id="2020716"/>
    <lineage>
        <taxon>Bacteria</taxon>
        <taxon>Bacillati</taxon>
        <taxon>Bacillota</taxon>
        <taxon>Bacilli</taxon>
        <taxon>Bacillales</taxon>
        <taxon>Paenibacillaceae</taxon>
        <taxon>Paenibacillus</taxon>
    </lineage>
</organism>
<dbReference type="Gene3D" id="6.10.340.10">
    <property type="match status" value="1"/>
</dbReference>
<keyword evidence="6 8" id="KW-0472">Membrane</keyword>
<dbReference type="GO" id="GO:0004673">
    <property type="term" value="F:protein histidine kinase activity"/>
    <property type="evidence" value="ECO:0007669"/>
    <property type="project" value="UniProtKB-EC"/>
</dbReference>
<name>A0ABY4RTY3_9BACL</name>
<keyword evidence="7" id="KW-0175">Coiled coil</keyword>
<dbReference type="EMBL" id="CP027059">
    <property type="protein sequence ID" value="UQZ85638.1"/>
    <property type="molecule type" value="Genomic_DNA"/>
</dbReference>
<evidence type="ECO:0000259" key="9">
    <source>
        <dbReference type="PROSITE" id="PS50885"/>
    </source>
</evidence>
<dbReference type="SUPFAM" id="SSF158472">
    <property type="entry name" value="HAMP domain-like"/>
    <property type="match status" value="1"/>
</dbReference>
<dbReference type="PROSITE" id="PS50885">
    <property type="entry name" value="HAMP"/>
    <property type="match status" value="1"/>
</dbReference>
<dbReference type="Proteomes" id="UP001057134">
    <property type="component" value="Chromosome"/>
</dbReference>
<gene>
    <name evidence="10" type="primary">yehU_14</name>
    <name evidence="10" type="ORF">SK3146_04927</name>
</gene>
<evidence type="ECO:0000256" key="6">
    <source>
        <dbReference type="ARBA" id="ARBA00023136"/>
    </source>
</evidence>